<protein>
    <submittedName>
        <fullName evidence="2">Glycosyltransferase protein</fullName>
    </submittedName>
</protein>
<evidence type="ECO:0000259" key="1">
    <source>
        <dbReference type="Pfam" id="PF13439"/>
    </source>
</evidence>
<dbReference type="Gene3D" id="3.40.50.2000">
    <property type="entry name" value="Glycogen Phosphorylase B"/>
    <property type="match status" value="2"/>
</dbReference>
<dbReference type="KEGG" id="smx:SM11_pD0855"/>
<dbReference type="SUPFAM" id="SSF53756">
    <property type="entry name" value="UDP-Glycosyltransferase/glycogen phosphorylase"/>
    <property type="match status" value="1"/>
</dbReference>
<dbReference type="PATRIC" id="fig|707241.3.peg.6551"/>
<dbReference type="CDD" id="cd03807">
    <property type="entry name" value="GT4_WbnK-like"/>
    <property type="match status" value="1"/>
</dbReference>
<proteinExistence type="predicted"/>
<dbReference type="Pfam" id="PF13692">
    <property type="entry name" value="Glyco_trans_1_4"/>
    <property type="match status" value="1"/>
</dbReference>
<dbReference type="Proteomes" id="UP000009045">
    <property type="component" value="Plasmid pSmeSM11d"/>
</dbReference>
<dbReference type="PANTHER" id="PTHR12526">
    <property type="entry name" value="GLYCOSYLTRANSFERASE"/>
    <property type="match status" value="1"/>
</dbReference>
<dbReference type="GO" id="GO:0016757">
    <property type="term" value="F:glycosyltransferase activity"/>
    <property type="evidence" value="ECO:0007669"/>
    <property type="project" value="TreeGrafter"/>
</dbReference>
<dbReference type="AlphaFoldDB" id="F7XGL1"/>
<keyword evidence="2" id="KW-0614">Plasmid</keyword>
<dbReference type="Pfam" id="PF13439">
    <property type="entry name" value="Glyco_transf_4"/>
    <property type="match status" value="1"/>
</dbReference>
<dbReference type="EMBL" id="CP001832">
    <property type="protein sequence ID" value="AEH83687.1"/>
    <property type="molecule type" value="Genomic_DNA"/>
</dbReference>
<dbReference type="InterPro" id="IPR028098">
    <property type="entry name" value="Glyco_trans_4-like_N"/>
</dbReference>
<dbReference type="HOGENOM" id="CLU_009583_0_3_5"/>
<dbReference type="RefSeq" id="WP_014530495.1">
    <property type="nucleotide sequence ID" value="NC_017326.1"/>
</dbReference>
<feature type="domain" description="Glycosyltransferase subfamily 4-like N-terminal" evidence="1">
    <location>
        <begin position="14"/>
        <end position="173"/>
    </location>
</feature>
<dbReference type="PANTHER" id="PTHR12526:SF638">
    <property type="entry name" value="SPORE COAT PROTEIN SA"/>
    <property type="match status" value="1"/>
</dbReference>
<accession>F7XGL1</accession>
<evidence type="ECO:0000313" key="3">
    <source>
        <dbReference type="Proteomes" id="UP000009045"/>
    </source>
</evidence>
<name>F7XGL1_SINMM</name>
<reference evidence="2 3" key="1">
    <citation type="journal article" date="2011" name="J. Biotechnol.">
        <title>The complete genome sequence of the dominant Sinorhizobium meliloti field isolate SM11 extends the S. meliloti pan-genome.</title>
        <authorList>
            <person name="Schneiker-Bekel S."/>
            <person name="Wibberg D."/>
            <person name="Bekel T."/>
            <person name="Blom J."/>
            <person name="Linke B."/>
            <person name="Neuweger H."/>
            <person name="Stiens M."/>
            <person name="Vorholter F.J."/>
            <person name="Weidner S."/>
            <person name="Goesmann A."/>
            <person name="Puhler A."/>
            <person name="Schluter A."/>
        </authorList>
    </citation>
    <scope>NUCLEOTIDE SEQUENCE [LARGE SCALE GENOMIC DNA]</scope>
    <source>
        <strain evidence="2 3">SM11</strain>
        <plasmid evidence="3">pSmeSM11d</plasmid>
    </source>
</reference>
<organism evidence="2 3">
    <name type="scientific">Sinorhizobium meliloti (strain SM11)</name>
    <dbReference type="NCBI Taxonomy" id="707241"/>
    <lineage>
        <taxon>Bacteria</taxon>
        <taxon>Pseudomonadati</taxon>
        <taxon>Pseudomonadota</taxon>
        <taxon>Alphaproteobacteria</taxon>
        <taxon>Hyphomicrobiales</taxon>
        <taxon>Rhizobiaceae</taxon>
        <taxon>Sinorhizobium/Ensifer group</taxon>
        <taxon>Sinorhizobium</taxon>
    </lineage>
</organism>
<evidence type="ECO:0000313" key="2">
    <source>
        <dbReference type="EMBL" id="AEH83687.1"/>
    </source>
</evidence>
<gene>
    <name evidence="2" type="ordered locus">SM11_pD0855</name>
</gene>
<sequence length="369" mass="39650">MIMHVITNFTASAGAETMLARLLHGATDERVVVVSLIGVSERNRRLADNPRVAYVSLGAASLTALPGAVLRLARLIRKEQPDVILCWMYHAIVAGTLAAGMARHGAPVFWNVRQSLDDPASLTRSSRVAIAAAKLLSHRPAGIIYNSARALALHRAYGYANRNAVVIPNGFDLPQLAAPEPRTARRIGIVGRFHPQKDHGTFFKAAAQVVKTHPQAVFSAAGNGLVRDNPAVIELMTQAGLPAHSVDLRGEISDMPAFYQSIDLLVLSSRTEGFPNVIAEAMSFGKPIVTTDVGDAAAVAGKAGIAVPARDPQALADAMRAFLDLPEAEYARYARTARERIENEYAIAAVTTKYSEFLMALMKELPTTN</sequence>
<geneLocation type="plasmid" evidence="2 3">
    <name>pSmeSM11d</name>
</geneLocation>